<dbReference type="InterPro" id="IPR051367">
    <property type="entry name" value="mRNA_TranslReg/HistoneTransl"/>
</dbReference>
<feature type="region of interest" description="Disordered" evidence="4">
    <location>
        <begin position="423"/>
        <end position="540"/>
    </location>
</feature>
<name>A0ABP0FQB9_CLALP</name>
<dbReference type="InterPro" id="IPR003890">
    <property type="entry name" value="MIF4G-like_typ-3"/>
</dbReference>
<evidence type="ECO:0000256" key="2">
    <source>
        <dbReference type="ARBA" id="ARBA00022490"/>
    </source>
</evidence>
<feature type="region of interest" description="Disordered" evidence="4">
    <location>
        <begin position="299"/>
        <end position="411"/>
    </location>
</feature>
<evidence type="ECO:0000256" key="1">
    <source>
        <dbReference type="ARBA" id="ARBA00004496"/>
    </source>
</evidence>
<dbReference type="SMART" id="SM00543">
    <property type="entry name" value="MIF4G"/>
    <property type="match status" value="1"/>
</dbReference>
<keyword evidence="3" id="KW-0810">Translation regulation</keyword>
<sequence>MLSSEISDLENFIDSYVGPDKAAESPQNWSRTHSYESIGYPDSFGGANNHRNYSPAAGDGTEVWGKRQAGKDWNMTLPRQEWTDHRPQVQERPPQQWQQQITSEVQHGYPGQWAGQGFQDIPENGHNPNHIQAVVSDLIRQNNMNKPPQNLPSWVDVTQPPPPFPTSMTPPMHFSNTAREFPHGNEVMGQEPILQSMTFQRSPNRGSDQVVPAQMPMVNNIGYVPNSVNSQSDGWVEINSQYHPNLQASSMQWPAQPYYEQAMNSFPIQASHVDAPDFNAQILQGGLFEQPNALVQADLENTRPPPLNNFSAKTLNNPNAPPADERATKKTTEQKQEEVKRKTPNSNRRRERFSPKELEAQLFEKTMPEKYPNSKLRRSSSKSDDSDTHKSSKPSNKSHSRQNSEEVFENDWDDRWKTHNIQVQISNKKTNLKRRPSAADDDPDWRRRNDSENSSKQPTRHYSRHSSADNDAKYKPSPVQSKGNREKRESPNTGVSKDVLKSDKSSRRSREKSDDKDQTKHDYERTDEKRKVAEKSKSKVHAWIEGGKKHSSDSVGQEIHRLQITDSEADLTKFIEMTQAFATTESKMREVADILCNKALKNPKFAKNASILCDRMAWMMVQGTKFRTVVLNVMQGHFKNREQLYSASFRSDRRWYGFAAFLVEIFLNVRTSTREKLVVLISPVFSCLFQILTGDKIDQEHIECFGRLFLSVGPSLEAESPQRMNELMGEIRDRLVISKTASVKRVLLSCVEHYACKWNRNGVTDT</sequence>
<dbReference type="InterPro" id="IPR016024">
    <property type="entry name" value="ARM-type_fold"/>
</dbReference>
<feature type="compositionally biased region" description="Basic and acidic residues" evidence="4">
    <location>
        <begin position="498"/>
        <end position="537"/>
    </location>
</feature>
<evidence type="ECO:0000256" key="3">
    <source>
        <dbReference type="ARBA" id="ARBA00022845"/>
    </source>
</evidence>
<dbReference type="PANTHER" id="PTHR23254">
    <property type="entry name" value="EIF4G DOMAIN PROTEIN"/>
    <property type="match status" value="1"/>
</dbReference>
<organism evidence="6 7">
    <name type="scientific">Clavelina lepadiformis</name>
    <name type="common">Light-bulb sea squirt</name>
    <name type="synonym">Ascidia lepadiformis</name>
    <dbReference type="NCBI Taxonomy" id="159417"/>
    <lineage>
        <taxon>Eukaryota</taxon>
        <taxon>Metazoa</taxon>
        <taxon>Chordata</taxon>
        <taxon>Tunicata</taxon>
        <taxon>Ascidiacea</taxon>
        <taxon>Aplousobranchia</taxon>
        <taxon>Clavelinidae</taxon>
        <taxon>Clavelina</taxon>
    </lineage>
</organism>
<dbReference type="SUPFAM" id="SSF48371">
    <property type="entry name" value="ARM repeat"/>
    <property type="match status" value="1"/>
</dbReference>
<comment type="subcellular location">
    <subcellularLocation>
        <location evidence="1">Cytoplasm</location>
    </subcellularLocation>
</comment>
<protein>
    <recommendedName>
        <fullName evidence="5">MIF4G domain-containing protein</fullName>
    </recommendedName>
</protein>
<dbReference type="Proteomes" id="UP001642483">
    <property type="component" value="Unassembled WGS sequence"/>
</dbReference>
<gene>
    <name evidence="6" type="ORF">CVLEPA_LOCUS12055</name>
</gene>
<evidence type="ECO:0000313" key="7">
    <source>
        <dbReference type="Proteomes" id="UP001642483"/>
    </source>
</evidence>
<dbReference type="PANTHER" id="PTHR23254:SF16">
    <property type="entry name" value="CBP80_20-DEPENDENT TRANSLATION INITIATION FACTOR"/>
    <property type="match status" value="1"/>
</dbReference>
<feature type="domain" description="MIF4G" evidence="5">
    <location>
        <begin position="552"/>
        <end position="757"/>
    </location>
</feature>
<keyword evidence="2" id="KW-0963">Cytoplasm</keyword>
<feature type="compositionally biased region" description="Basic and acidic residues" evidence="4">
    <location>
        <begin position="444"/>
        <end position="453"/>
    </location>
</feature>
<feature type="compositionally biased region" description="Polar residues" evidence="4">
    <location>
        <begin position="308"/>
        <end position="318"/>
    </location>
</feature>
<evidence type="ECO:0000259" key="5">
    <source>
        <dbReference type="SMART" id="SM00543"/>
    </source>
</evidence>
<evidence type="ECO:0000256" key="4">
    <source>
        <dbReference type="SAM" id="MobiDB-lite"/>
    </source>
</evidence>
<dbReference type="Gene3D" id="1.25.40.180">
    <property type="match status" value="1"/>
</dbReference>
<dbReference type="Pfam" id="PF02854">
    <property type="entry name" value="MIF4G"/>
    <property type="match status" value="1"/>
</dbReference>
<reference evidence="6 7" key="1">
    <citation type="submission" date="2024-02" db="EMBL/GenBank/DDBJ databases">
        <authorList>
            <person name="Daric V."/>
            <person name="Darras S."/>
        </authorList>
    </citation>
    <scope>NUCLEOTIDE SEQUENCE [LARGE SCALE GENOMIC DNA]</scope>
</reference>
<comment type="caution">
    <text evidence="6">The sequence shown here is derived from an EMBL/GenBank/DDBJ whole genome shotgun (WGS) entry which is preliminary data.</text>
</comment>
<dbReference type="EMBL" id="CAWYQH010000090">
    <property type="protein sequence ID" value="CAK8681818.1"/>
    <property type="molecule type" value="Genomic_DNA"/>
</dbReference>
<accession>A0ABP0FQB9</accession>
<evidence type="ECO:0000313" key="6">
    <source>
        <dbReference type="EMBL" id="CAK8681818.1"/>
    </source>
</evidence>
<proteinExistence type="predicted"/>
<feature type="compositionally biased region" description="Basic and acidic residues" evidence="4">
    <location>
        <begin position="323"/>
        <end position="341"/>
    </location>
</feature>
<feature type="compositionally biased region" description="Basic and acidic residues" evidence="4">
    <location>
        <begin position="381"/>
        <end position="390"/>
    </location>
</feature>
<keyword evidence="7" id="KW-1185">Reference proteome</keyword>